<feature type="domain" description="Acyl-protein synthetase LuxE" evidence="1">
    <location>
        <begin position="23"/>
        <end position="344"/>
    </location>
</feature>
<name>A0A1H7VID4_9ACTN</name>
<dbReference type="SUPFAM" id="SSF56801">
    <property type="entry name" value="Acetyl-CoA synthetase-like"/>
    <property type="match status" value="1"/>
</dbReference>
<dbReference type="Gene3D" id="3.40.50.12780">
    <property type="entry name" value="N-terminal domain of ligase-like"/>
    <property type="match status" value="1"/>
</dbReference>
<protein>
    <submittedName>
        <fullName evidence="2">Acyl-protein synthetase, LuxE</fullName>
    </submittedName>
</protein>
<evidence type="ECO:0000259" key="1">
    <source>
        <dbReference type="Pfam" id="PF04443"/>
    </source>
</evidence>
<dbReference type="STRING" id="46177.SAMN05660976_04162"/>
<dbReference type="RefSeq" id="WP_091102243.1">
    <property type="nucleotide sequence ID" value="NZ_FOBF01000009.1"/>
</dbReference>
<sequence>MSVVTSVFTLAEPDREAALVPRLAELTERHRRACEPYRRILDAIGAAPAYERVADFPWLPVRMFKTHELRSVPADQVFRVLVSSGTTGAPSRVHLDREAAAAQPRMLAATLRAVLGGRRLPMLIADTRSVVRDPTLSARGAGVLGMMNLGRDHTFVLDEQGRVDTEAVGGFLRRHGGEPFLIFGFTFMVWLHLRGLGADLSQGTLIHSGGWKRLAEQAVGNAEFRRTLAEECGLTRIHNFYGMVEQIGTIFLEGPDGDGLYCPDFATVVVRDPETWEEAPPGTPGLVEVVSTLPTSYPGHVLLTEDLGVVHGVDDGVWPGKRFSVLGRLPRAEARGCSDVYAQAEPGAVVPGGARAAEPGEAVVGGRGGGRV</sequence>
<gene>
    <name evidence="2" type="ORF">SAMN05660976_04162</name>
</gene>
<dbReference type="GO" id="GO:0008218">
    <property type="term" value="P:bioluminescence"/>
    <property type="evidence" value="ECO:0007669"/>
    <property type="project" value="InterPro"/>
</dbReference>
<dbReference type="EMBL" id="FOBF01000009">
    <property type="protein sequence ID" value="SEM08794.1"/>
    <property type="molecule type" value="Genomic_DNA"/>
</dbReference>
<dbReference type="OrthoDB" id="3597198at2"/>
<organism evidence="2 3">
    <name type="scientific">Nonomuraea pusilla</name>
    <dbReference type="NCBI Taxonomy" id="46177"/>
    <lineage>
        <taxon>Bacteria</taxon>
        <taxon>Bacillati</taxon>
        <taxon>Actinomycetota</taxon>
        <taxon>Actinomycetes</taxon>
        <taxon>Streptosporangiales</taxon>
        <taxon>Streptosporangiaceae</taxon>
        <taxon>Nonomuraea</taxon>
    </lineage>
</organism>
<dbReference type="GO" id="GO:0047474">
    <property type="term" value="F:long-chain fatty acid--protein ligase activity"/>
    <property type="evidence" value="ECO:0007669"/>
    <property type="project" value="InterPro"/>
</dbReference>
<dbReference type="AlphaFoldDB" id="A0A1H7VID4"/>
<evidence type="ECO:0000313" key="3">
    <source>
        <dbReference type="Proteomes" id="UP000198953"/>
    </source>
</evidence>
<proteinExistence type="predicted"/>
<dbReference type="InterPro" id="IPR042099">
    <property type="entry name" value="ANL_N_sf"/>
</dbReference>
<accession>A0A1H7VID4</accession>
<dbReference type="Proteomes" id="UP000198953">
    <property type="component" value="Unassembled WGS sequence"/>
</dbReference>
<dbReference type="InterPro" id="IPR007534">
    <property type="entry name" value="LuxE"/>
</dbReference>
<reference evidence="2 3" key="1">
    <citation type="submission" date="2016-10" db="EMBL/GenBank/DDBJ databases">
        <authorList>
            <person name="de Groot N.N."/>
        </authorList>
    </citation>
    <scope>NUCLEOTIDE SEQUENCE [LARGE SCALE GENOMIC DNA]</scope>
    <source>
        <strain evidence="2 3">DSM 43357</strain>
    </source>
</reference>
<keyword evidence="3" id="KW-1185">Reference proteome</keyword>
<evidence type="ECO:0000313" key="2">
    <source>
        <dbReference type="EMBL" id="SEM08794.1"/>
    </source>
</evidence>
<dbReference type="Pfam" id="PF04443">
    <property type="entry name" value="LuxE"/>
    <property type="match status" value="1"/>
</dbReference>